<dbReference type="EMBL" id="WIXP02000006">
    <property type="protein sequence ID" value="KAF6209188.1"/>
    <property type="molecule type" value="Genomic_DNA"/>
</dbReference>
<dbReference type="InterPro" id="IPR009030">
    <property type="entry name" value="Growth_fac_rcpt_cys_sf"/>
</dbReference>
<dbReference type="Proteomes" id="UP000466442">
    <property type="component" value="Unassembled WGS sequence"/>
</dbReference>
<dbReference type="SUPFAM" id="SSF57184">
    <property type="entry name" value="Growth factor receptor domain"/>
    <property type="match status" value="2"/>
</dbReference>
<dbReference type="Pfam" id="PF14843">
    <property type="entry name" value="GF_recep_IV"/>
    <property type="match status" value="1"/>
</dbReference>
<proteinExistence type="predicted"/>
<dbReference type="PANTHER" id="PTHR15332">
    <property type="entry name" value="PROPROTEIN CONVERTASE SUBTILISIN_KEXIN TYPE 5-LIKE"/>
    <property type="match status" value="1"/>
</dbReference>
<dbReference type="CDD" id="cd00064">
    <property type="entry name" value="FU"/>
    <property type="match status" value="5"/>
</dbReference>
<sequence>MSIYGIFIKWQLYFHGTDTKPVNLRPPSLQLYRNNQDKITETNFFKPKTVGEMGYDDNSVDEGSEVVYNCHAECDSKGCYGPDDTQCISCSNYRMNKSCVASCLEEGYYPADGECKKCHPDCVSCTGPGYHSCLTCAPHLYYIMDLAICMHSCPHTYYQDVVSKRCISCHETCVSCDKGPNVCSSCESHLFLFNGSCYATCPPGTFTNRHQRCSSCHPSCEDCTGSRPNDCIIHHRELSICSSGGCTHCPPGLLLMNMTCVSACGTGWYQSGNICRRCWQGCASCYGGRKDECISCMPGKTLARGQCRLHCPRNMYSTANGCANCHHFCSTCNGGGAYACTTCSPTRYLDETTGLCYACHSSCYGCTSASETSCTSCRQDLFLDNGQCVKSYSKSQNYLNQVDVPGNSKLHSSSAGKRRISEMDSELWEPLLEEPMQEYHRSKPPEYSPFVTVTVIAVVAQMRSGHRRHKGMVLLR</sequence>
<comment type="caution">
    <text evidence="3">The sequence shown here is derived from an EMBL/GenBank/DDBJ whole genome shotgun (WGS) entry which is preliminary data.</text>
</comment>
<dbReference type="OrthoDB" id="6609682at2759"/>
<reference evidence="3" key="1">
    <citation type="journal article" date="2021" name="Mol. Ecol. Resour.">
        <title>Apolygus lucorum genome provides insights into omnivorousness and mesophyll feeding.</title>
        <authorList>
            <person name="Liu Y."/>
            <person name="Liu H."/>
            <person name="Wang H."/>
            <person name="Huang T."/>
            <person name="Liu B."/>
            <person name="Yang B."/>
            <person name="Yin L."/>
            <person name="Li B."/>
            <person name="Zhang Y."/>
            <person name="Zhang S."/>
            <person name="Jiang F."/>
            <person name="Zhang X."/>
            <person name="Ren Y."/>
            <person name="Wang B."/>
            <person name="Wang S."/>
            <person name="Lu Y."/>
            <person name="Wu K."/>
            <person name="Fan W."/>
            <person name="Wang G."/>
        </authorList>
    </citation>
    <scope>NUCLEOTIDE SEQUENCE</scope>
    <source>
        <strain evidence="3">12Hb</strain>
    </source>
</reference>
<dbReference type="Gene3D" id="2.10.220.10">
    <property type="entry name" value="Hormone Receptor, Insulin-like Growth Factor Receptor 1, Chain A, domain 2"/>
    <property type="match status" value="4"/>
</dbReference>
<accession>A0A6A4J0L9</accession>
<dbReference type="SMART" id="SM00261">
    <property type="entry name" value="FU"/>
    <property type="match status" value="7"/>
</dbReference>
<protein>
    <recommendedName>
        <fullName evidence="2">Growth factor receptor domain-containing protein</fullName>
    </recommendedName>
</protein>
<keyword evidence="1" id="KW-0325">Glycoprotein</keyword>
<name>A0A6A4J0L9_APOLU</name>
<dbReference type="PANTHER" id="PTHR15332:SF175">
    <property type="entry name" value="PROPROTEIN CONVERTASE SUBTILISIN_KEXIN TYPE 5-LIKE"/>
    <property type="match status" value="1"/>
</dbReference>
<evidence type="ECO:0000259" key="2">
    <source>
        <dbReference type="Pfam" id="PF14843"/>
    </source>
</evidence>
<keyword evidence="4" id="KW-1185">Reference proteome</keyword>
<feature type="domain" description="Growth factor receptor" evidence="2">
    <location>
        <begin position="70"/>
        <end position="176"/>
    </location>
</feature>
<organism evidence="3 4">
    <name type="scientific">Apolygus lucorum</name>
    <name type="common">Small green plant bug</name>
    <name type="synonym">Lygocoris lucorum</name>
    <dbReference type="NCBI Taxonomy" id="248454"/>
    <lineage>
        <taxon>Eukaryota</taxon>
        <taxon>Metazoa</taxon>
        <taxon>Ecdysozoa</taxon>
        <taxon>Arthropoda</taxon>
        <taxon>Hexapoda</taxon>
        <taxon>Insecta</taxon>
        <taxon>Pterygota</taxon>
        <taxon>Neoptera</taxon>
        <taxon>Paraneoptera</taxon>
        <taxon>Hemiptera</taxon>
        <taxon>Heteroptera</taxon>
        <taxon>Panheteroptera</taxon>
        <taxon>Cimicomorpha</taxon>
        <taxon>Miridae</taxon>
        <taxon>Mirini</taxon>
        <taxon>Apolygus</taxon>
    </lineage>
</organism>
<evidence type="ECO:0000313" key="3">
    <source>
        <dbReference type="EMBL" id="KAF6209188.1"/>
    </source>
</evidence>
<gene>
    <name evidence="3" type="ORF">GE061_014933</name>
</gene>
<dbReference type="InterPro" id="IPR032778">
    <property type="entry name" value="GF_recep_IV"/>
</dbReference>
<evidence type="ECO:0000313" key="4">
    <source>
        <dbReference type="Proteomes" id="UP000466442"/>
    </source>
</evidence>
<dbReference type="AlphaFoldDB" id="A0A6A4J0L9"/>
<evidence type="ECO:0000256" key="1">
    <source>
        <dbReference type="ARBA" id="ARBA00023180"/>
    </source>
</evidence>
<dbReference type="InterPro" id="IPR006212">
    <property type="entry name" value="Furin_repeat"/>
</dbReference>